<comment type="caution">
    <text evidence="4">Lacks conserved residue(s) required for the propagation of feature annotation.</text>
</comment>
<dbReference type="PROSITE" id="PS00622">
    <property type="entry name" value="HTH_LUXR_1"/>
    <property type="match status" value="1"/>
</dbReference>
<keyword evidence="1" id="KW-0805">Transcription regulation</keyword>
<organism evidence="7 8">
    <name type="scientific">Blastomonas marina</name>
    <dbReference type="NCBI Taxonomy" id="1867408"/>
    <lineage>
        <taxon>Bacteria</taxon>
        <taxon>Pseudomonadati</taxon>
        <taxon>Pseudomonadota</taxon>
        <taxon>Alphaproteobacteria</taxon>
        <taxon>Sphingomonadales</taxon>
        <taxon>Sphingomonadaceae</taxon>
        <taxon>Blastomonas</taxon>
    </lineage>
</organism>
<dbReference type="PANTHER" id="PTHR44688:SF16">
    <property type="entry name" value="DNA-BINDING TRANSCRIPTIONAL ACTIVATOR DEVR_DOSR"/>
    <property type="match status" value="1"/>
</dbReference>
<dbReference type="Proteomes" id="UP000603317">
    <property type="component" value="Unassembled WGS sequence"/>
</dbReference>
<dbReference type="InterPro" id="IPR011006">
    <property type="entry name" value="CheY-like_superfamily"/>
</dbReference>
<dbReference type="SMART" id="SM00421">
    <property type="entry name" value="HTH_LUXR"/>
    <property type="match status" value="1"/>
</dbReference>
<evidence type="ECO:0000259" key="6">
    <source>
        <dbReference type="PROSITE" id="PS50110"/>
    </source>
</evidence>
<dbReference type="CDD" id="cd06170">
    <property type="entry name" value="LuxR_C_like"/>
    <property type="match status" value="1"/>
</dbReference>
<gene>
    <name evidence="7" type="primary">fixJ</name>
    <name evidence="7" type="ORF">GCM10010923_09140</name>
</gene>
<feature type="domain" description="HTH luxR-type" evidence="5">
    <location>
        <begin position="139"/>
        <end position="204"/>
    </location>
</feature>
<dbReference type="InterPro" id="IPR036388">
    <property type="entry name" value="WH-like_DNA-bd_sf"/>
</dbReference>
<dbReference type="InterPro" id="IPR001789">
    <property type="entry name" value="Sig_transdc_resp-reg_receiver"/>
</dbReference>
<dbReference type="PANTHER" id="PTHR44688">
    <property type="entry name" value="DNA-BINDING TRANSCRIPTIONAL ACTIVATOR DEVR_DOSR"/>
    <property type="match status" value="1"/>
</dbReference>
<accession>A0ABQ1F8B9</accession>
<dbReference type="Pfam" id="PF00196">
    <property type="entry name" value="GerE"/>
    <property type="match status" value="1"/>
</dbReference>
<reference evidence="8" key="1">
    <citation type="journal article" date="2019" name="Int. J. Syst. Evol. Microbiol.">
        <title>The Global Catalogue of Microorganisms (GCM) 10K type strain sequencing project: providing services to taxonomists for standard genome sequencing and annotation.</title>
        <authorList>
            <consortium name="The Broad Institute Genomics Platform"/>
            <consortium name="The Broad Institute Genome Sequencing Center for Infectious Disease"/>
            <person name="Wu L."/>
            <person name="Ma J."/>
        </authorList>
    </citation>
    <scope>NUCLEOTIDE SEQUENCE [LARGE SCALE GENOMIC DNA]</scope>
    <source>
        <strain evidence="8">CGMCC 1.15297</strain>
    </source>
</reference>
<evidence type="ECO:0000313" key="7">
    <source>
        <dbReference type="EMBL" id="GGA02534.1"/>
    </source>
</evidence>
<protein>
    <submittedName>
        <fullName evidence="7">Transcriptional regulatory protein FixJ</fullName>
    </submittedName>
</protein>
<dbReference type="EMBL" id="BMID01000001">
    <property type="protein sequence ID" value="GGA02534.1"/>
    <property type="molecule type" value="Genomic_DNA"/>
</dbReference>
<evidence type="ECO:0000256" key="2">
    <source>
        <dbReference type="ARBA" id="ARBA00023125"/>
    </source>
</evidence>
<keyword evidence="8" id="KW-1185">Reference proteome</keyword>
<proteinExistence type="predicted"/>
<evidence type="ECO:0000313" key="8">
    <source>
        <dbReference type="Proteomes" id="UP000603317"/>
    </source>
</evidence>
<name>A0ABQ1F8B9_9SPHN</name>
<dbReference type="SUPFAM" id="SSF52172">
    <property type="entry name" value="CheY-like"/>
    <property type="match status" value="1"/>
</dbReference>
<feature type="domain" description="Response regulatory" evidence="6">
    <location>
        <begin position="11"/>
        <end position="123"/>
    </location>
</feature>
<evidence type="ECO:0000256" key="4">
    <source>
        <dbReference type="PROSITE-ProRule" id="PRU00169"/>
    </source>
</evidence>
<dbReference type="InterPro" id="IPR000792">
    <property type="entry name" value="Tscrpt_reg_LuxR_C"/>
</dbReference>
<keyword evidence="2" id="KW-0238">DNA-binding</keyword>
<dbReference type="PROSITE" id="PS50110">
    <property type="entry name" value="RESPONSE_REGULATORY"/>
    <property type="match status" value="1"/>
</dbReference>
<sequence length="207" mass="23007">MGNPSGRNYMQVHVIDPDAARRAEISRLILQNGQHVEIYENTDEFLSWRARSGYVLAFEGGEFRPLARLNEAGDSAYATLPVAMYSDEPEVERVIEAMLSGAVGYLEWPQSSDSFERALRDITKRAEVRRAKFERIEKAQSLVRGLSSRESEVLASLTNGLSNKEIARNLGISPRTVEIHRANMFSKINANSTADAVRTGVYAGLDG</sequence>
<comment type="caution">
    <text evidence="7">The sequence shown here is derived from an EMBL/GenBank/DDBJ whole genome shotgun (WGS) entry which is preliminary data.</text>
</comment>
<dbReference type="PROSITE" id="PS50043">
    <property type="entry name" value="HTH_LUXR_2"/>
    <property type="match status" value="1"/>
</dbReference>
<dbReference type="InterPro" id="IPR016032">
    <property type="entry name" value="Sig_transdc_resp-reg_C-effctor"/>
</dbReference>
<evidence type="ECO:0000256" key="1">
    <source>
        <dbReference type="ARBA" id="ARBA00023015"/>
    </source>
</evidence>
<dbReference type="SUPFAM" id="SSF46894">
    <property type="entry name" value="C-terminal effector domain of the bipartite response regulators"/>
    <property type="match status" value="1"/>
</dbReference>
<dbReference type="Gene3D" id="1.10.10.10">
    <property type="entry name" value="Winged helix-like DNA-binding domain superfamily/Winged helix DNA-binding domain"/>
    <property type="match status" value="1"/>
</dbReference>
<evidence type="ECO:0000259" key="5">
    <source>
        <dbReference type="PROSITE" id="PS50043"/>
    </source>
</evidence>
<keyword evidence="3" id="KW-0804">Transcription</keyword>
<evidence type="ECO:0000256" key="3">
    <source>
        <dbReference type="ARBA" id="ARBA00023163"/>
    </source>
</evidence>
<dbReference type="PRINTS" id="PR00038">
    <property type="entry name" value="HTHLUXR"/>
</dbReference>
<dbReference type="Gene3D" id="3.40.50.2300">
    <property type="match status" value="1"/>
</dbReference>